<protein>
    <recommendedName>
        <fullName evidence="3">DUF3990 domain-containing protein</fullName>
    </recommendedName>
</protein>
<evidence type="ECO:0000313" key="1">
    <source>
        <dbReference type="EMBL" id="PLC40004.1"/>
    </source>
</evidence>
<proteinExistence type="predicted"/>
<gene>
    <name evidence="1" type="ORF">C0Q88_25245</name>
</gene>
<reference evidence="1 2" key="1">
    <citation type="submission" date="2017-12" db="EMBL/GenBank/DDBJ databases">
        <title>Draft genome sequence of Ralstonia pickettii 52.</title>
        <authorList>
            <person name="Zheng B."/>
        </authorList>
    </citation>
    <scope>NUCLEOTIDE SEQUENCE [LARGE SCALE GENOMIC DNA]</scope>
    <source>
        <strain evidence="1 2">52</strain>
    </source>
</reference>
<sequence>MKKNYEIDGTWYHGGAWTSIEQIVKSKIDTKLGGGELGQGFYVGNYGHEASAWAWYVAKGKKPTVVELQVNNFQSANLNKRELSWLLAKEHAITIAKADTRRTYLFNVDVVAAPIVGKNFKDTPTQLKWEGTKSAAFLNSSEVNKKITKL</sequence>
<name>A0A2N4TJZ0_RALPI</name>
<comment type="caution">
    <text evidence="1">The sequence shown here is derived from an EMBL/GenBank/DDBJ whole genome shotgun (WGS) entry which is preliminary data.</text>
</comment>
<dbReference type="Proteomes" id="UP000234456">
    <property type="component" value="Unassembled WGS sequence"/>
</dbReference>
<evidence type="ECO:0008006" key="3">
    <source>
        <dbReference type="Google" id="ProtNLM"/>
    </source>
</evidence>
<organism evidence="1 2">
    <name type="scientific">Ralstonia pickettii</name>
    <name type="common">Burkholderia pickettii</name>
    <dbReference type="NCBI Taxonomy" id="329"/>
    <lineage>
        <taxon>Bacteria</taxon>
        <taxon>Pseudomonadati</taxon>
        <taxon>Pseudomonadota</taxon>
        <taxon>Betaproteobacteria</taxon>
        <taxon>Burkholderiales</taxon>
        <taxon>Burkholderiaceae</taxon>
        <taxon>Ralstonia</taxon>
    </lineage>
</organism>
<evidence type="ECO:0000313" key="2">
    <source>
        <dbReference type="Proteomes" id="UP000234456"/>
    </source>
</evidence>
<dbReference type="AlphaFoldDB" id="A0A2N4TJZ0"/>
<dbReference type="EMBL" id="PKQE01000009">
    <property type="protein sequence ID" value="PLC40004.1"/>
    <property type="molecule type" value="Genomic_DNA"/>
</dbReference>
<accession>A0A2N4TJZ0</accession>